<feature type="compositionally biased region" description="Low complexity" evidence="1">
    <location>
        <begin position="106"/>
        <end position="117"/>
    </location>
</feature>
<feature type="region of interest" description="Disordered" evidence="1">
    <location>
        <begin position="1"/>
        <end position="159"/>
    </location>
</feature>
<organism evidence="2 3">
    <name type="scientific">Pteropus alecto</name>
    <name type="common">Black flying fox</name>
    <dbReference type="NCBI Taxonomy" id="9402"/>
    <lineage>
        <taxon>Eukaryota</taxon>
        <taxon>Metazoa</taxon>
        <taxon>Chordata</taxon>
        <taxon>Craniata</taxon>
        <taxon>Vertebrata</taxon>
        <taxon>Euteleostomi</taxon>
        <taxon>Mammalia</taxon>
        <taxon>Eutheria</taxon>
        <taxon>Laurasiatheria</taxon>
        <taxon>Chiroptera</taxon>
        <taxon>Yinpterochiroptera</taxon>
        <taxon>Pteropodoidea</taxon>
        <taxon>Pteropodidae</taxon>
        <taxon>Pteropodinae</taxon>
        <taxon>Pteropus</taxon>
    </lineage>
</organism>
<sequence length="186" mass="19846">MMPHPTSARGSEPQEQGCGTVSIWGARARLPVRRPCPEAGGSRPVPYATGQGRRPHRARDPGWAAPSADRVRSASPSAPPEPREPRDATSRSPTRPGPEVARSRRPGYSGPRRCPGSAPSGPRSPLLAPSPTFPRDKPGDRYPAWPTPQGSGHLGSLTRPRRLLPGLAQLTPCTRTHAAQPTCSLF</sequence>
<evidence type="ECO:0000313" key="3">
    <source>
        <dbReference type="Proteomes" id="UP000010552"/>
    </source>
</evidence>
<dbReference type="EMBL" id="KB031031">
    <property type="protein sequence ID" value="ELK06363.1"/>
    <property type="molecule type" value="Genomic_DNA"/>
</dbReference>
<evidence type="ECO:0000256" key="1">
    <source>
        <dbReference type="SAM" id="MobiDB-lite"/>
    </source>
</evidence>
<proteinExistence type="predicted"/>
<gene>
    <name evidence="2" type="ORF">PAL_GLEAN10001182</name>
</gene>
<protein>
    <submittedName>
        <fullName evidence="2">Uncharacterized protein</fullName>
    </submittedName>
</protein>
<keyword evidence="3" id="KW-1185">Reference proteome</keyword>
<dbReference type="Proteomes" id="UP000010552">
    <property type="component" value="Unassembled WGS sequence"/>
</dbReference>
<accession>L5K7B9</accession>
<evidence type="ECO:0000313" key="2">
    <source>
        <dbReference type="EMBL" id="ELK06363.1"/>
    </source>
</evidence>
<feature type="compositionally biased region" description="Low complexity" evidence="1">
    <location>
        <begin position="64"/>
        <end position="76"/>
    </location>
</feature>
<reference evidence="3" key="1">
    <citation type="journal article" date="2013" name="Science">
        <title>Comparative analysis of bat genomes provides insight into the evolution of flight and immunity.</title>
        <authorList>
            <person name="Zhang G."/>
            <person name="Cowled C."/>
            <person name="Shi Z."/>
            <person name="Huang Z."/>
            <person name="Bishop-Lilly K.A."/>
            <person name="Fang X."/>
            <person name="Wynne J.W."/>
            <person name="Xiong Z."/>
            <person name="Baker M.L."/>
            <person name="Zhao W."/>
            <person name="Tachedjian M."/>
            <person name="Zhu Y."/>
            <person name="Zhou P."/>
            <person name="Jiang X."/>
            <person name="Ng J."/>
            <person name="Yang L."/>
            <person name="Wu L."/>
            <person name="Xiao J."/>
            <person name="Feng Y."/>
            <person name="Chen Y."/>
            <person name="Sun X."/>
            <person name="Zhang Y."/>
            <person name="Marsh G.A."/>
            <person name="Crameri G."/>
            <person name="Broder C.C."/>
            <person name="Frey K.G."/>
            <person name="Wang L.F."/>
            <person name="Wang J."/>
        </authorList>
    </citation>
    <scope>NUCLEOTIDE SEQUENCE [LARGE SCALE GENOMIC DNA]</scope>
</reference>
<dbReference type="AlphaFoldDB" id="L5K7B9"/>
<dbReference type="InParanoid" id="L5K7B9"/>
<name>L5K7B9_PTEAL</name>